<dbReference type="PANTHER" id="PTHR33434:SF2">
    <property type="entry name" value="FATTY ACID-BINDING PROTEIN TM_1468"/>
    <property type="match status" value="1"/>
</dbReference>
<reference evidence="3" key="1">
    <citation type="submission" date="2017-06" db="EMBL/GenBank/DDBJ databases">
        <authorList>
            <person name="Varghese N."/>
            <person name="Submissions S."/>
        </authorList>
    </citation>
    <scope>NUCLEOTIDE SEQUENCE [LARGE SCALE GENOMIC DNA]</scope>
    <source>
        <strain evidence="3">JAD2</strain>
    </source>
</reference>
<dbReference type="InterPro" id="IPR050270">
    <property type="entry name" value="DegV_domain_contain"/>
</dbReference>
<dbReference type="RefSeq" id="WP_088570732.1">
    <property type="nucleotide sequence ID" value="NZ_FYEK01000022.1"/>
</dbReference>
<evidence type="ECO:0000256" key="1">
    <source>
        <dbReference type="ARBA" id="ARBA00023121"/>
    </source>
</evidence>
<dbReference type="FunCoup" id="A0A212QRG7">
    <property type="interactions" value="41"/>
</dbReference>
<dbReference type="Pfam" id="PF02645">
    <property type="entry name" value="DegV"/>
    <property type="match status" value="1"/>
</dbReference>
<protein>
    <submittedName>
        <fullName evidence="2">EDD domain protein, DegV family</fullName>
    </submittedName>
</protein>
<dbReference type="Proteomes" id="UP000197025">
    <property type="component" value="Unassembled WGS sequence"/>
</dbReference>
<evidence type="ECO:0000313" key="2">
    <source>
        <dbReference type="EMBL" id="SNB62191.1"/>
    </source>
</evidence>
<dbReference type="SUPFAM" id="SSF82549">
    <property type="entry name" value="DAK1/DegV-like"/>
    <property type="match status" value="1"/>
</dbReference>
<dbReference type="Gene3D" id="3.30.1180.10">
    <property type="match status" value="1"/>
</dbReference>
<dbReference type="OrthoDB" id="9780660at2"/>
<dbReference type="Gene3D" id="3.40.50.10170">
    <property type="match status" value="1"/>
</dbReference>
<dbReference type="PANTHER" id="PTHR33434">
    <property type="entry name" value="DEGV DOMAIN-CONTAINING PROTEIN DR_1986-RELATED"/>
    <property type="match status" value="1"/>
</dbReference>
<organism evidence="2 3">
    <name type="scientific">Thermoflexus hugenholtzii JAD2</name>
    <dbReference type="NCBI Taxonomy" id="877466"/>
    <lineage>
        <taxon>Bacteria</taxon>
        <taxon>Bacillati</taxon>
        <taxon>Chloroflexota</taxon>
        <taxon>Thermoflexia</taxon>
        <taxon>Thermoflexales</taxon>
        <taxon>Thermoflexaceae</taxon>
        <taxon>Thermoflexus</taxon>
    </lineage>
</organism>
<dbReference type="InterPro" id="IPR003797">
    <property type="entry name" value="DegV"/>
</dbReference>
<dbReference type="GO" id="GO:0008289">
    <property type="term" value="F:lipid binding"/>
    <property type="evidence" value="ECO:0007669"/>
    <property type="project" value="UniProtKB-KW"/>
</dbReference>
<dbReference type="PROSITE" id="PS51482">
    <property type="entry name" value="DEGV"/>
    <property type="match status" value="1"/>
</dbReference>
<name>A0A212QRG7_9CHLR</name>
<keyword evidence="3" id="KW-1185">Reference proteome</keyword>
<proteinExistence type="predicted"/>
<evidence type="ECO:0000313" key="3">
    <source>
        <dbReference type="Proteomes" id="UP000197025"/>
    </source>
</evidence>
<sequence length="286" mass="31198">MIRVVTDSGAHLPPALFEELGITVVPLVVNMGGQTYYEGEDLDLEAFYDYLRSSPTLPTTSQPPVGRFYEVYRRLSEEGATIISLHLSSALSGTYAAAVAAREMLPGADIHVVDTQLISVPQGILVLEAARMARAGATAKEIVERMEFMRAHTVFYFVLDTLEYLAKGGRVSHIQALMGNVLQLKPILKLHEGRIEAHERVRTTQRARARLQELIREYARGRKDLRIGVMHTRLPEVAEAVARALREELRPAEIFVAEAGPAVATHAGPGGLGLACYGEEAEGGGA</sequence>
<gene>
    <name evidence="2" type="ORF">SAMN02746019_00004570</name>
</gene>
<dbReference type="InterPro" id="IPR043168">
    <property type="entry name" value="DegV_C"/>
</dbReference>
<dbReference type="InParanoid" id="A0A212QRG7"/>
<dbReference type="EMBL" id="FYEK01000022">
    <property type="protein sequence ID" value="SNB62191.1"/>
    <property type="molecule type" value="Genomic_DNA"/>
</dbReference>
<dbReference type="NCBIfam" id="TIGR00762">
    <property type="entry name" value="DegV"/>
    <property type="match status" value="1"/>
</dbReference>
<keyword evidence="1" id="KW-0446">Lipid-binding</keyword>
<accession>A0A212QRG7</accession>
<dbReference type="AlphaFoldDB" id="A0A212QRG7"/>